<sequence>MAMDIKGYFGVYKQQYNSDLVESSRDEIYELQQENEYLRKTCQHLKSLQNCYWNCDQKLTQKKNPVHIYQNRYPEYQFEELQDEQITYSLHMHDKDSVIETLHQDIIKQNHELDASRRQFNNEKQTNEERTCIILDLQRKLQQQERDNKRYNGHDEEISRLRKELENCKNNQDIQKSLKPLEQEKKLYTEEEQNELALAYETIHKMQAKIKALPIELASKRDEAVDTGNKTKQLFENSMLLNKQNHDLTEMSQYPEKERECLQLNMHQFKEKFDSVSLNNEILRKEFEEMKNQHQKLNDESRTLRSELHSEQDQNADLQKKIATMSQENDLYKTRFKIETVEQSQKSNSMRNFHEEKHQHKAAVDALAAENEHLKTQILKANADLKELQNKNAHAADFCQMESEAQMTALKEILIQNQAGSTFPSL</sequence>
<reference evidence="2" key="1">
    <citation type="submission" date="2022-11" db="EMBL/GenBank/DDBJ databases">
        <title>Centuries of genome instability and evolution in soft-shell clam transmissible cancer (bioRxiv).</title>
        <authorList>
            <person name="Hart S.F.M."/>
            <person name="Yonemitsu M.A."/>
            <person name="Giersch R.M."/>
            <person name="Beal B.F."/>
            <person name="Arriagada G."/>
            <person name="Davis B.W."/>
            <person name="Ostrander E.A."/>
            <person name="Goff S.P."/>
            <person name="Metzger M.J."/>
        </authorList>
    </citation>
    <scope>NUCLEOTIDE SEQUENCE</scope>
    <source>
        <strain evidence="2">MELC-2E11</strain>
        <tissue evidence="2">Siphon/mantle</tissue>
    </source>
</reference>
<evidence type="ECO:0000313" key="3">
    <source>
        <dbReference type="Proteomes" id="UP001164746"/>
    </source>
</evidence>
<accession>A0ABY7DPD8</accession>
<organism evidence="2 3">
    <name type="scientific">Mya arenaria</name>
    <name type="common">Soft-shell clam</name>
    <dbReference type="NCBI Taxonomy" id="6604"/>
    <lineage>
        <taxon>Eukaryota</taxon>
        <taxon>Metazoa</taxon>
        <taxon>Spiralia</taxon>
        <taxon>Lophotrochozoa</taxon>
        <taxon>Mollusca</taxon>
        <taxon>Bivalvia</taxon>
        <taxon>Autobranchia</taxon>
        <taxon>Heteroconchia</taxon>
        <taxon>Euheterodonta</taxon>
        <taxon>Imparidentia</taxon>
        <taxon>Neoheterodontei</taxon>
        <taxon>Myida</taxon>
        <taxon>Myoidea</taxon>
        <taxon>Myidae</taxon>
        <taxon>Mya</taxon>
    </lineage>
</organism>
<feature type="non-terminal residue" evidence="2">
    <location>
        <position position="426"/>
    </location>
</feature>
<evidence type="ECO:0000256" key="1">
    <source>
        <dbReference type="SAM" id="Coils"/>
    </source>
</evidence>
<dbReference type="Proteomes" id="UP001164746">
    <property type="component" value="Chromosome 3"/>
</dbReference>
<evidence type="ECO:0000313" key="2">
    <source>
        <dbReference type="EMBL" id="WAQ99562.1"/>
    </source>
</evidence>
<feature type="coiled-coil region" evidence="1">
    <location>
        <begin position="273"/>
        <end position="391"/>
    </location>
</feature>
<name>A0ABY7DPD8_MYAAR</name>
<protein>
    <submittedName>
        <fullName evidence="2">Uncharacterized protein</fullName>
    </submittedName>
</protein>
<feature type="coiled-coil region" evidence="1">
    <location>
        <begin position="134"/>
        <end position="171"/>
    </location>
</feature>
<proteinExistence type="predicted"/>
<keyword evidence="1" id="KW-0175">Coiled coil</keyword>
<gene>
    <name evidence="2" type="ORF">MAR_023935</name>
</gene>
<dbReference type="EMBL" id="CP111014">
    <property type="protein sequence ID" value="WAQ99562.1"/>
    <property type="molecule type" value="Genomic_DNA"/>
</dbReference>
<keyword evidence="3" id="KW-1185">Reference proteome</keyword>